<keyword evidence="3" id="KW-1185">Reference proteome</keyword>
<dbReference type="KEGG" id="tet:TTHERM_00266430"/>
<dbReference type="RefSeq" id="XP_001015878.2">
    <property type="nucleotide sequence ID" value="XM_001015878.2"/>
</dbReference>
<dbReference type="Proteomes" id="UP000009168">
    <property type="component" value="Unassembled WGS sequence"/>
</dbReference>
<evidence type="ECO:0000313" key="3">
    <source>
        <dbReference type="Proteomes" id="UP000009168"/>
    </source>
</evidence>
<dbReference type="InParanoid" id="I7M7Q2"/>
<proteinExistence type="predicted"/>
<name>I7M7Q2_TETTS</name>
<evidence type="ECO:0000256" key="1">
    <source>
        <dbReference type="SAM" id="MobiDB-lite"/>
    </source>
</evidence>
<gene>
    <name evidence="2" type="ORF">TTHERM_00266430</name>
</gene>
<evidence type="ECO:0000313" key="2">
    <source>
        <dbReference type="EMBL" id="EAR95633.2"/>
    </source>
</evidence>
<dbReference type="EMBL" id="GG662703">
    <property type="protein sequence ID" value="EAR95633.2"/>
    <property type="molecule type" value="Genomic_DNA"/>
</dbReference>
<accession>I7M7Q2</accession>
<reference evidence="3" key="1">
    <citation type="journal article" date="2006" name="PLoS Biol.">
        <title>Macronuclear genome sequence of the ciliate Tetrahymena thermophila, a model eukaryote.</title>
        <authorList>
            <person name="Eisen J.A."/>
            <person name="Coyne R.S."/>
            <person name="Wu M."/>
            <person name="Wu D."/>
            <person name="Thiagarajan M."/>
            <person name="Wortman J.R."/>
            <person name="Badger J.H."/>
            <person name="Ren Q."/>
            <person name="Amedeo P."/>
            <person name="Jones K.M."/>
            <person name="Tallon L.J."/>
            <person name="Delcher A.L."/>
            <person name="Salzberg S.L."/>
            <person name="Silva J.C."/>
            <person name="Haas B.J."/>
            <person name="Majoros W.H."/>
            <person name="Farzad M."/>
            <person name="Carlton J.M."/>
            <person name="Smith R.K. Jr."/>
            <person name="Garg J."/>
            <person name="Pearlman R.E."/>
            <person name="Karrer K.M."/>
            <person name="Sun L."/>
            <person name="Manning G."/>
            <person name="Elde N.C."/>
            <person name="Turkewitz A.P."/>
            <person name="Asai D.J."/>
            <person name="Wilkes D.E."/>
            <person name="Wang Y."/>
            <person name="Cai H."/>
            <person name="Collins K."/>
            <person name="Stewart B.A."/>
            <person name="Lee S.R."/>
            <person name="Wilamowska K."/>
            <person name="Weinberg Z."/>
            <person name="Ruzzo W.L."/>
            <person name="Wloga D."/>
            <person name="Gaertig J."/>
            <person name="Frankel J."/>
            <person name="Tsao C.-C."/>
            <person name="Gorovsky M.A."/>
            <person name="Keeling P.J."/>
            <person name="Waller R.F."/>
            <person name="Patron N.J."/>
            <person name="Cherry J.M."/>
            <person name="Stover N.A."/>
            <person name="Krieger C.J."/>
            <person name="del Toro C."/>
            <person name="Ryder H.F."/>
            <person name="Williamson S.C."/>
            <person name="Barbeau R.A."/>
            <person name="Hamilton E.P."/>
            <person name="Orias E."/>
        </authorList>
    </citation>
    <scope>NUCLEOTIDE SEQUENCE [LARGE SCALE GENOMIC DNA]</scope>
    <source>
        <strain evidence="3">SB210</strain>
    </source>
</reference>
<sequence length="1367" mass="161873">MHVNKDSQESDIEDNPQFSQISTRQVENNSDICSELYFTYSDKSNILNNQFNSELICSQHKLPIEYIVLCTNYMYHYQNCCRKCFINQQPNINTIYRLDHHKICKFCNQVHHICSPKSCNIFTMHFEIEELILDYTASFKQLIKAFDKSLQLIKNVLLQINYNSLKRDCLLSFQKLYNNLKNSCIEHMTLMGIDAKQFCKYLQSTSGQFNFQRNAITFDSIHRCMNFLLNEQKQWEDQERQIERFINNQFDGYQNVRKKYMNEEHAFYFKEDSTKFSQNLDSQPKEICLSQKKVENVDEDEDSMTKNNTENKINHSCYQTAIQKNMNDEHIFYLKEDLEKLSQNLDSQTKDICLKEVNVFGEENYITTQNKMSSFFQRVSNAPNFNSRIQGMNGGCRRYRGDDNSLNILDNPLLTQKCSVKDVLLIQNSYEMHFNKYSNPLLYDYSFSDIFHTNFFSFINQNPINWNKKCFHQEEFTPKEASLIHDLHQQIKLLFLERYDRLNSSLIAQTKASFQQSELTESYMTSADYDQVYNENMNDNLQTTNKNNYQSFLNLGDSEQSIKQNPNKINTQIFNDQMKVLNNQKINSSFQGENTDLNSSLNMQCRFVQNQNQSSFSIQSNNENPLKNLNQSEILLQTGQQSRQLTPKNSKNQDNFSSIRQNELYFSDKPSDQIFKQEKVQLTMNNFNSENFEQKLQQNSFCQKSINSSKEEEEEEEYLGFQSNRISSIIKNDQSDTYCNQQIENNQIIEKNKNQNSFAFSQELGYGEDDDITQEKCKQQLNFCDNQQQLIKLSKLSSDEKNSGYLDKFSKNSNSFQSSNSNCQSDDQLNYITDYNDLNKNKKKNKQQFSLAELSCKTCDDVQQVQQGKFFKCGNVSYFDFNERYGFFYSMTDTCSMYLFDFEKKRVVQQILSKEISQKEHNQIIIVKVSSTEIAVWQEERFYEIIIFNVYTQKFYKFRFAGIDNFQVDESGQNEAEINVFSIFQGSTIGIQLNNRLFKINYKKRKVIRIYQLQISKQPSNFPFLHYVSSNRLHLAAQESPIRSMHNQSTQTNNSYFSSQNNNQHNSEQIQIIINGQQQQSYNNSQNYSSMNNQSHLLNISLQQSIQNNNNNHNNNYVVPWTITSNSVESNENNDIGQQNNINSFESEFEPEDVVEQFEDFKVVLNRKSNVFDLEKCSHFNTQPDNDCSICQRNVQKLQVPRYCLYMRSDQSIWQMNLHNGQMNEWLQNDNSQVVQQRFFPINENKWFYYKDTVDEQWIIVYNNQVQQGEYLQLKMMEFDRPILNKYWPLLNQENELVFFDYKAEQFHTRIFDPADLVQQYIKKQIDQSNDEGKFEEYDKIDNYAFVKTFGKYLVFILSEGDIYYIK</sequence>
<feature type="region of interest" description="Disordered" evidence="1">
    <location>
        <begin position="1"/>
        <end position="23"/>
    </location>
</feature>
<organism evidence="2 3">
    <name type="scientific">Tetrahymena thermophila (strain SB210)</name>
    <dbReference type="NCBI Taxonomy" id="312017"/>
    <lineage>
        <taxon>Eukaryota</taxon>
        <taxon>Sar</taxon>
        <taxon>Alveolata</taxon>
        <taxon>Ciliophora</taxon>
        <taxon>Intramacronucleata</taxon>
        <taxon>Oligohymenophorea</taxon>
        <taxon>Hymenostomatida</taxon>
        <taxon>Tetrahymenina</taxon>
        <taxon>Tetrahymenidae</taxon>
        <taxon>Tetrahymena</taxon>
    </lineage>
</organism>
<dbReference type="GeneID" id="7840111"/>
<protein>
    <submittedName>
        <fullName evidence="2">Uncharacterized protein</fullName>
    </submittedName>
</protein>